<reference evidence="4" key="1">
    <citation type="journal article" date="2019" name="Int. J. Syst. Evol. Microbiol.">
        <title>The Global Catalogue of Microorganisms (GCM) 10K type strain sequencing project: providing services to taxonomists for standard genome sequencing and annotation.</title>
        <authorList>
            <consortium name="The Broad Institute Genomics Platform"/>
            <consortium name="The Broad Institute Genome Sequencing Center for Infectious Disease"/>
            <person name="Wu L."/>
            <person name="Ma J."/>
        </authorList>
    </citation>
    <scope>NUCLEOTIDE SEQUENCE [LARGE SCALE GENOMIC DNA]</scope>
    <source>
        <strain evidence="4">NBRC 111756</strain>
    </source>
</reference>
<gene>
    <name evidence="3" type="ORF">ACFQDL_10915</name>
</gene>
<dbReference type="Proteomes" id="UP001596422">
    <property type="component" value="Unassembled WGS sequence"/>
</dbReference>
<organism evidence="3 4">
    <name type="scientific">Marinobacterium aestuariivivens</name>
    <dbReference type="NCBI Taxonomy" id="1698799"/>
    <lineage>
        <taxon>Bacteria</taxon>
        <taxon>Pseudomonadati</taxon>
        <taxon>Pseudomonadota</taxon>
        <taxon>Gammaproteobacteria</taxon>
        <taxon>Oceanospirillales</taxon>
        <taxon>Oceanospirillaceae</taxon>
        <taxon>Marinobacterium</taxon>
    </lineage>
</organism>
<keyword evidence="4" id="KW-1185">Reference proteome</keyword>
<evidence type="ECO:0000313" key="3">
    <source>
        <dbReference type="EMBL" id="MFC6670541.1"/>
    </source>
</evidence>
<feature type="compositionally biased region" description="Pro residues" evidence="1">
    <location>
        <begin position="124"/>
        <end position="138"/>
    </location>
</feature>
<sequence>MRRAPLAVAGGALSLPGTRALIRVMKNLRAYRPLAALMLIVLMLALSLQLAQVRPGVDAATADSMLMSQSLHCDDCGETSLMPDCTDGVCSTMAAMVGSDSPPGAVAAPGAEHAQIPLYHPGPGTAPEPQPPRMPIPV</sequence>
<comment type="caution">
    <text evidence="3">The sequence shown here is derived from an EMBL/GenBank/DDBJ whole genome shotgun (WGS) entry which is preliminary data.</text>
</comment>
<feature type="transmembrane region" description="Helical" evidence="2">
    <location>
        <begin position="30"/>
        <end position="48"/>
    </location>
</feature>
<accession>A0ABW1ZZC4</accession>
<evidence type="ECO:0000256" key="1">
    <source>
        <dbReference type="SAM" id="MobiDB-lite"/>
    </source>
</evidence>
<evidence type="ECO:0008006" key="5">
    <source>
        <dbReference type="Google" id="ProtNLM"/>
    </source>
</evidence>
<proteinExistence type="predicted"/>
<feature type="region of interest" description="Disordered" evidence="1">
    <location>
        <begin position="118"/>
        <end position="138"/>
    </location>
</feature>
<keyword evidence="2" id="KW-1133">Transmembrane helix</keyword>
<dbReference type="RefSeq" id="WP_379909046.1">
    <property type="nucleotide sequence ID" value="NZ_JBHSWE010000001.1"/>
</dbReference>
<protein>
    <recommendedName>
        <fullName evidence="5">DUF2946 domain-containing protein</fullName>
    </recommendedName>
</protein>
<keyword evidence="2" id="KW-0812">Transmembrane</keyword>
<dbReference type="EMBL" id="JBHSWE010000001">
    <property type="protein sequence ID" value="MFC6670541.1"/>
    <property type="molecule type" value="Genomic_DNA"/>
</dbReference>
<keyword evidence="2" id="KW-0472">Membrane</keyword>
<name>A0ABW1ZZC4_9GAMM</name>
<evidence type="ECO:0000256" key="2">
    <source>
        <dbReference type="SAM" id="Phobius"/>
    </source>
</evidence>
<evidence type="ECO:0000313" key="4">
    <source>
        <dbReference type="Proteomes" id="UP001596422"/>
    </source>
</evidence>